<dbReference type="GO" id="GO:0043041">
    <property type="term" value="P:amino acid activation for nonribosomal peptide biosynthetic process"/>
    <property type="evidence" value="ECO:0007669"/>
    <property type="project" value="TreeGrafter"/>
</dbReference>
<dbReference type="SUPFAM" id="SSF52777">
    <property type="entry name" value="CoA-dependent acyltransferases"/>
    <property type="match status" value="2"/>
</dbReference>
<dbReference type="CDD" id="cd05930">
    <property type="entry name" value="A_NRPS"/>
    <property type="match status" value="1"/>
</dbReference>
<proteinExistence type="predicted"/>
<gene>
    <name evidence="3" type="ORF">SAMN05421642_12822</name>
</gene>
<dbReference type="GO" id="GO:0003824">
    <property type="term" value="F:catalytic activity"/>
    <property type="evidence" value="ECO:0007669"/>
    <property type="project" value="InterPro"/>
</dbReference>
<organism evidence="3 4">
    <name type="scientific">Rhodococcoides kyotonense</name>
    <dbReference type="NCBI Taxonomy" id="398843"/>
    <lineage>
        <taxon>Bacteria</taxon>
        <taxon>Bacillati</taxon>
        <taxon>Actinomycetota</taxon>
        <taxon>Actinomycetes</taxon>
        <taxon>Mycobacteriales</taxon>
        <taxon>Nocardiaceae</taxon>
        <taxon>Rhodococcoides</taxon>
    </lineage>
</organism>
<reference evidence="4" key="1">
    <citation type="submission" date="2017-06" db="EMBL/GenBank/DDBJ databases">
        <authorList>
            <person name="Varghese N."/>
            <person name="Submissions S."/>
        </authorList>
    </citation>
    <scope>NUCLEOTIDE SEQUENCE [LARGE SCALE GENOMIC DNA]</scope>
    <source>
        <strain evidence="4">JCM 23211</strain>
    </source>
</reference>
<dbReference type="Gene3D" id="3.30.300.30">
    <property type="match status" value="1"/>
</dbReference>
<dbReference type="PROSITE" id="PS50075">
    <property type="entry name" value="CARRIER"/>
    <property type="match status" value="1"/>
</dbReference>
<dbReference type="InterPro" id="IPR023213">
    <property type="entry name" value="CAT-like_dom_sf"/>
</dbReference>
<evidence type="ECO:0000313" key="3">
    <source>
        <dbReference type="EMBL" id="SNT49281.1"/>
    </source>
</evidence>
<dbReference type="OrthoDB" id="2472181at2"/>
<accession>A0A239N2V2</accession>
<dbReference type="Gene3D" id="3.40.50.12780">
    <property type="entry name" value="N-terminal domain of ligase-like"/>
    <property type="match status" value="1"/>
</dbReference>
<dbReference type="Pfam" id="PF00550">
    <property type="entry name" value="PP-binding"/>
    <property type="match status" value="1"/>
</dbReference>
<dbReference type="InterPro" id="IPR009081">
    <property type="entry name" value="PP-bd_ACP"/>
</dbReference>
<dbReference type="Gene3D" id="3.30.559.10">
    <property type="entry name" value="Chloramphenicol acetyltransferase-like domain"/>
    <property type="match status" value="1"/>
</dbReference>
<evidence type="ECO:0000313" key="4">
    <source>
        <dbReference type="Proteomes" id="UP000198327"/>
    </source>
</evidence>
<dbReference type="InterPro" id="IPR036736">
    <property type="entry name" value="ACP-like_sf"/>
</dbReference>
<dbReference type="InterPro" id="IPR042099">
    <property type="entry name" value="ANL_N_sf"/>
</dbReference>
<dbReference type="Gene3D" id="1.10.1200.10">
    <property type="entry name" value="ACP-like"/>
    <property type="match status" value="1"/>
</dbReference>
<dbReference type="Gene3D" id="3.30.559.30">
    <property type="entry name" value="Nonribosomal peptide synthetase, condensation domain"/>
    <property type="match status" value="1"/>
</dbReference>
<dbReference type="GO" id="GO:0044550">
    <property type="term" value="P:secondary metabolite biosynthetic process"/>
    <property type="evidence" value="ECO:0007669"/>
    <property type="project" value="TreeGrafter"/>
</dbReference>
<dbReference type="SUPFAM" id="SSF47336">
    <property type="entry name" value="ACP-like"/>
    <property type="match status" value="1"/>
</dbReference>
<dbReference type="Proteomes" id="UP000198327">
    <property type="component" value="Unassembled WGS sequence"/>
</dbReference>
<dbReference type="EMBL" id="FZOW01000028">
    <property type="protein sequence ID" value="SNT49281.1"/>
    <property type="molecule type" value="Genomic_DNA"/>
</dbReference>
<dbReference type="Pfam" id="PF00668">
    <property type="entry name" value="Condensation"/>
    <property type="match status" value="1"/>
</dbReference>
<dbReference type="UniPathway" id="UPA00011"/>
<dbReference type="InterPro" id="IPR001242">
    <property type="entry name" value="Condensation_dom"/>
</dbReference>
<feature type="domain" description="Carrier" evidence="2">
    <location>
        <begin position="940"/>
        <end position="1013"/>
    </location>
</feature>
<sequence length="1013" mass="108345">MTSDFADIVALSPLQRSIYFVSTSTSGVDPYNVTFSVRIEGIESLDSVHSAVDQLVARYPHLAGQILADGLPHPVLVVPSDPRIDWEEIDYRSDPDPASRTRDLYFAEGARRFDLAAGPLARVAAARVDERDFELIFAIHHVVVDGWSVPVLFSDLVALLHGAGASLPDPPLIREHAAWIASRDDNEAVRAWTSEFAGLESMPAVAPPAPADAALPVTGEARLGDARSAAVHSWTRRHGLTINTVFQLAWARVLSSLVSRDDVVFAQTTNGRDSSLPNAERMVGALIATMPIRVQVDDHMVTVAGSALQQRISLLRRHEHIGINRIARAAGVDALFDTLLVFENMPMVGVDTVVDLPGSARLITGRVDSLSHFPIVVMPIVVDEQIVVRVEIRPDLLDRFSPDTLARRFLAVVERLTRATSLASVDTTVGGDRAEITGPAGDGRIDRSVPEVLRDVIARTPDGIAVVDRLGTQTFAEFGAAVDALASDLVAAGVRPGDAVAVALGRDRRVLHAPFAIASAGAFCVHLDPATPAPRIDRILEIAGAELLLAEPHIDAAVRIVTPDGEGRIDSGPAVTLPTSADPAAPFYTIFTSGTTGVPKGVSTSHSALLALWRHHDRQVYRPTQSTLKRPLRVGHNWSTGFDAAWQPTVALLSGHSVALVSEDDRADPARLLTFVIDNAVDFMEFSPSMFLRLAEAGLLEGTRGSETCPLKILGLGGEAISADTWQRLKGLSDTRVLNFYGPTEATVDALMADVADHEVTTIGVPLDRMAASVLDHRLRPVPTGGVGELYLSGPQIACGYLGLPALTATTFVAAENGRRRYRTGDLVGLRTSPGLAYLGRGDSQAKINGYRVELGEVAAALRQLDEVRSAEVVVDVRRGRSRLAALVVSASTARELRAKLVHRLPHFMIPTRIVHVESIPLNRNDKLDTAAVAAILDVAVAGSAAEEPVTVAEKVLAEATGLTVTDPLADQGLDSLAVMDLVTTLRRAGYTVAPEDVLGAVDLRELAALLDE</sequence>
<comment type="cofactor">
    <cofactor evidence="1">
        <name>pantetheine 4'-phosphate</name>
        <dbReference type="ChEBI" id="CHEBI:47942"/>
    </cofactor>
</comment>
<dbReference type="InterPro" id="IPR000873">
    <property type="entry name" value="AMP-dep_synth/lig_dom"/>
</dbReference>
<dbReference type="InterPro" id="IPR025110">
    <property type="entry name" value="AMP-bd_C"/>
</dbReference>
<dbReference type="SUPFAM" id="SSF56801">
    <property type="entry name" value="Acetyl-CoA synthetase-like"/>
    <property type="match status" value="1"/>
</dbReference>
<dbReference type="RefSeq" id="WP_089252335.1">
    <property type="nucleotide sequence ID" value="NZ_FZOW01000028.1"/>
</dbReference>
<keyword evidence="4" id="KW-1185">Reference proteome</keyword>
<dbReference type="Pfam" id="PF13193">
    <property type="entry name" value="AMP-binding_C"/>
    <property type="match status" value="1"/>
</dbReference>
<dbReference type="Pfam" id="PF00501">
    <property type="entry name" value="AMP-binding"/>
    <property type="match status" value="1"/>
</dbReference>
<dbReference type="GO" id="GO:0008610">
    <property type="term" value="P:lipid biosynthetic process"/>
    <property type="evidence" value="ECO:0007669"/>
    <property type="project" value="UniProtKB-ARBA"/>
</dbReference>
<dbReference type="AlphaFoldDB" id="A0A239N2V2"/>
<evidence type="ECO:0000259" key="2">
    <source>
        <dbReference type="PROSITE" id="PS50075"/>
    </source>
</evidence>
<dbReference type="InterPro" id="IPR045851">
    <property type="entry name" value="AMP-bd_C_sf"/>
</dbReference>
<name>A0A239N2V2_9NOCA</name>
<dbReference type="PANTHER" id="PTHR45527:SF1">
    <property type="entry name" value="FATTY ACID SYNTHASE"/>
    <property type="match status" value="1"/>
</dbReference>
<dbReference type="PANTHER" id="PTHR45527">
    <property type="entry name" value="NONRIBOSOMAL PEPTIDE SYNTHETASE"/>
    <property type="match status" value="1"/>
</dbReference>
<protein>
    <submittedName>
        <fullName evidence="3">Mycobactin peptide synthetase MbtF</fullName>
    </submittedName>
</protein>
<dbReference type="GO" id="GO:0031177">
    <property type="term" value="F:phosphopantetheine binding"/>
    <property type="evidence" value="ECO:0007669"/>
    <property type="project" value="TreeGrafter"/>
</dbReference>
<dbReference type="GO" id="GO:0005829">
    <property type="term" value="C:cytosol"/>
    <property type="evidence" value="ECO:0007669"/>
    <property type="project" value="TreeGrafter"/>
</dbReference>
<evidence type="ECO:0000256" key="1">
    <source>
        <dbReference type="ARBA" id="ARBA00001957"/>
    </source>
</evidence>